<keyword evidence="5" id="KW-1185">Reference proteome</keyword>
<name>A0A497XTK5_9SPHI</name>
<protein>
    <submittedName>
        <fullName evidence="3">NAD-dependent dehydratase</fullName>
    </submittedName>
    <submittedName>
        <fullName evidence="2">Uncharacterized protein YbjT (DUF2867 family)</fullName>
    </submittedName>
</protein>
<organism evidence="2 4">
    <name type="scientific">Pedobacter alluvionis</name>
    <dbReference type="NCBI Taxonomy" id="475253"/>
    <lineage>
        <taxon>Bacteria</taxon>
        <taxon>Pseudomonadati</taxon>
        <taxon>Bacteroidota</taxon>
        <taxon>Sphingobacteriia</taxon>
        <taxon>Sphingobacteriales</taxon>
        <taxon>Sphingobacteriaceae</taxon>
        <taxon>Pedobacter</taxon>
    </lineage>
</organism>
<evidence type="ECO:0000313" key="2">
    <source>
        <dbReference type="EMBL" id="RLJ72659.1"/>
    </source>
</evidence>
<dbReference type="Proteomes" id="UP000273898">
    <property type="component" value="Unassembled WGS sequence"/>
</dbReference>
<reference evidence="3 5" key="2">
    <citation type="submission" date="2019-03" db="EMBL/GenBank/DDBJ databases">
        <authorList>
            <person name="He R.-H."/>
        </authorList>
    </citation>
    <scope>NUCLEOTIDE SEQUENCE [LARGE SCALE GENOMIC DNA]</scope>
    <source>
        <strain evidence="3 5">DSM 19624</strain>
    </source>
</reference>
<dbReference type="PANTHER" id="PTHR43162:SF1">
    <property type="entry name" value="PRESTALK A DIFFERENTIATION PROTEIN A"/>
    <property type="match status" value="1"/>
</dbReference>
<evidence type="ECO:0000259" key="1">
    <source>
        <dbReference type="Pfam" id="PF05368"/>
    </source>
</evidence>
<dbReference type="OrthoDB" id="2149806at2"/>
<evidence type="ECO:0000313" key="3">
    <source>
        <dbReference type="EMBL" id="TFB29494.1"/>
    </source>
</evidence>
<dbReference type="InterPro" id="IPR036291">
    <property type="entry name" value="NAD(P)-bd_dom_sf"/>
</dbReference>
<dbReference type="PANTHER" id="PTHR43162">
    <property type="match status" value="1"/>
</dbReference>
<dbReference type="InterPro" id="IPR008030">
    <property type="entry name" value="NmrA-like"/>
</dbReference>
<dbReference type="SUPFAM" id="SSF51735">
    <property type="entry name" value="NAD(P)-binding Rossmann-fold domains"/>
    <property type="match status" value="1"/>
</dbReference>
<dbReference type="Pfam" id="PF05368">
    <property type="entry name" value="NmrA"/>
    <property type="match status" value="1"/>
</dbReference>
<dbReference type="InterPro" id="IPR051604">
    <property type="entry name" value="Ergot_Alk_Oxidoreductase"/>
</dbReference>
<evidence type="ECO:0000313" key="5">
    <source>
        <dbReference type="Proteomes" id="UP000297429"/>
    </source>
</evidence>
<sequence>MKITLTGSIGNITKPLAEILVAKGHEVKVISSNADRAEEIKSLGAIPLIGNVSDTKFLTNAFTGADAIYTMVPPDFTAPKFREYIKSIGENYAAAIKESGVKKVVNLSSVGADLPDGTGPIAGLHDVENIFSELNGVDVKHLRAGYFYINFLANVDMVKHAHILGSNFGADAKLVLVHPRNIAAVAAEVLESNFKGKTVQYVASDDESTPADVAKALGTAVGKPELPWIEFSDEDAFNGMVGAGLPEEIAKNYVEMGDAIRSKKLFVDYYKNRPVLGNIKLEDFARDFAAAYHG</sequence>
<dbReference type="Gene3D" id="3.90.25.10">
    <property type="entry name" value="UDP-galactose 4-epimerase, domain 1"/>
    <property type="match status" value="1"/>
</dbReference>
<dbReference type="AlphaFoldDB" id="A0A497XTK5"/>
<gene>
    <name evidence="2" type="ORF">BCL90_4293</name>
    <name evidence="3" type="ORF">E3V97_20890</name>
</gene>
<evidence type="ECO:0000313" key="4">
    <source>
        <dbReference type="Proteomes" id="UP000273898"/>
    </source>
</evidence>
<dbReference type="Gene3D" id="3.40.50.720">
    <property type="entry name" value="NAD(P)-binding Rossmann-like Domain"/>
    <property type="match status" value="1"/>
</dbReference>
<dbReference type="Proteomes" id="UP000297429">
    <property type="component" value="Unassembled WGS sequence"/>
</dbReference>
<feature type="domain" description="NmrA-like" evidence="1">
    <location>
        <begin position="2"/>
        <end position="255"/>
    </location>
</feature>
<proteinExistence type="predicted"/>
<dbReference type="RefSeq" id="WP_121286694.1">
    <property type="nucleotide sequence ID" value="NZ_RCCK01000014.1"/>
</dbReference>
<accession>A0A497XTK5</accession>
<comment type="caution">
    <text evidence="2">The sequence shown here is derived from an EMBL/GenBank/DDBJ whole genome shotgun (WGS) entry which is preliminary data.</text>
</comment>
<dbReference type="EMBL" id="RCCK01000014">
    <property type="protein sequence ID" value="RLJ72659.1"/>
    <property type="molecule type" value="Genomic_DNA"/>
</dbReference>
<dbReference type="EMBL" id="SOPX01000004">
    <property type="protein sequence ID" value="TFB29494.1"/>
    <property type="molecule type" value="Genomic_DNA"/>
</dbReference>
<reference evidence="2 4" key="1">
    <citation type="submission" date="2018-10" db="EMBL/GenBank/DDBJ databases">
        <title>Genomic Encyclopedia of Archaeal and Bacterial Type Strains, Phase II (KMG-II): from individual species to whole genera.</title>
        <authorList>
            <person name="Goeker M."/>
        </authorList>
    </citation>
    <scope>NUCLEOTIDE SEQUENCE [LARGE SCALE GENOMIC DNA]</scope>
    <source>
        <strain evidence="2 4">DSM 19624</strain>
    </source>
</reference>